<evidence type="ECO:0000313" key="3">
    <source>
        <dbReference type="EMBL" id="QPG98485.1"/>
    </source>
</evidence>
<evidence type="ECO:0000313" key="4">
    <source>
        <dbReference type="Proteomes" id="UP000594364"/>
    </source>
</evidence>
<feature type="signal peptide" evidence="2">
    <location>
        <begin position="1"/>
        <end position="18"/>
    </location>
</feature>
<evidence type="ECO:0000256" key="1">
    <source>
        <dbReference type="SAM" id="MobiDB-lite"/>
    </source>
</evidence>
<reference evidence="3 4" key="1">
    <citation type="journal article" date="2018" name="PLoS Genet.">
        <title>Repeat elements organise 3D genome structure and mediate transcription in the filamentous fungus Epichloe festucae.</title>
        <authorList>
            <person name="Winter D.J."/>
            <person name="Ganley A.R.D."/>
            <person name="Young C.A."/>
            <person name="Liachko I."/>
            <person name="Schardl C.L."/>
            <person name="Dupont P.Y."/>
            <person name="Berry D."/>
            <person name="Ram A."/>
            <person name="Scott B."/>
            <person name="Cox M.P."/>
        </authorList>
    </citation>
    <scope>NUCLEOTIDE SEQUENCE [LARGE SCALE GENOMIC DNA]</scope>
    <source>
        <strain evidence="3 4">Fl1</strain>
    </source>
</reference>
<feature type="compositionally biased region" description="Basic and acidic residues" evidence="1">
    <location>
        <begin position="132"/>
        <end position="154"/>
    </location>
</feature>
<protein>
    <submittedName>
        <fullName evidence="3">Uncharacterized protein</fullName>
    </submittedName>
</protein>
<dbReference type="AlphaFoldDB" id="A0A7S9KQX2"/>
<name>A0A7S9KQX2_EPIFF</name>
<feature type="region of interest" description="Disordered" evidence="1">
    <location>
        <begin position="172"/>
        <end position="192"/>
    </location>
</feature>
<organism evidence="3 4">
    <name type="scientific">Epichloe festucae (strain Fl1)</name>
    <dbReference type="NCBI Taxonomy" id="877507"/>
    <lineage>
        <taxon>Eukaryota</taxon>
        <taxon>Fungi</taxon>
        <taxon>Dikarya</taxon>
        <taxon>Ascomycota</taxon>
        <taxon>Pezizomycotina</taxon>
        <taxon>Sordariomycetes</taxon>
        <taxon>Hypocreomycetidae</taxon>
        <taxon>Hypocreales</taxon>
        <taxon>Clavicipitaceae</taxon>
        <taxon>Epichloe</taxon>
    </lineage>
</organism>
<feature type="chain" id="PRO_5034278939" evidence="2">
    <location>
        <begin position="19"/>
        <end position="351"/>
    </location>
</feature>
<accession>A0A7S9KQX2</accession>
<proteinExistence type="predicted"/>
<evidence type="ECO:0000256" key="2">
    <source>
        <dbReference type="SAM" id="SignalP"/>
    </source>
</evidence>
<dbReference type="EMBL" id="CP031386">
    <property type="protein sequence ID" value="QPG98485.1"/>
    <property type="molecule type" value="Genomic_DNA"/>
</dbReference>
<keyword evidence="4" id="KW-1185">Reference proteome</keyword>
<feature type="region of interest" description="Disordered" evidence="1">
    <location>
        <begin position="117"/>
        <end position="154"/>
    </location>
</feature>
<gene>
    <name evidence="3" type="ORF">C2857_007656</name>
</gene>
<dbReference type="Proteomes" id="UP000594364">
    <property type="component" value="Chromosome 2"/>
</dbReference>
<sequence>MKVITIIAAAVAASVSSASPVPPPEERGRVSHVIGKVVRAPGPNPHFYSKENKQAWRLVLLGCLVGHHSGALTSDNCTDMIRITPTHVSPDAQDIKGFYDELTNLTQLEGTSTWLYMPGQPLPRPGPSQRSPGEEPEKRTIPPHGMPDRSHMSHRFDAGGFVKLSKKLHLPREEPNTPTIPPHGTPDRSHMSHRFDAEKPTIPSHGMPDRSHMSHRFEAEKPTIPPHGMPDRSHMSHRFDAGGWFVEPSKKLQIPRKKWYKMIELGRKNGGDVSSIFARGSNSPEAPGLATSSVDTASPVPQDGLAKECLQCTRMLCYLAPCQYPSVKFVDGLEKRAQEESANKEQKAEKK</sequence>
<keyword evidence="2" id="KW-0732">Signal</keyword>